<comment type="function">
    <text evidence="1 6">Catalyzes the insertion of molybdate into adenylated molybdopterin with the concomitant release of AMP.</text>
</comment>
<dbReference type="InterPro" id="IPR036135">
    <property type="entry name" value="MoeA_linker/N_sf"/>
</dbReference>
<dbReference type="SUPFAM" id="SSF53218">
    <property type="entry name" value="Molybdenum cofactor biosynthesis proteins"/>
    <property type="match status" value="1"/>
</dbReference>
<dbReference type="InterPro" id="IPR001453">
    <property type="entry name" value="MoaB/Mog_dom"/>
</dbReference>
<dbReference type="Pfam" id="PF03454">
    <property type="entry name" value="MoeA_C"/>
    <property type="match status" value="1"/>
</dbReference>
<dbReference type="NCBIfam" id="TIGR00177">
    <property type="entry name" value="molyb_syn"/>
    <property type="match status" value="1"/>
</dbReference>
<keyword evidence="6" id="KW-0500">Molybdenum</keyword>
<dbReference type="InterPro" id="IPR005111">
    <property type="entry name" value="MoeA_C_domain_IV"/>
</dbReference>
<dbReference type="InterPro" id="IPR036425">
    <property type="entry name" value="MoaB/Mog-like_dom_sf"/>
</dbReference>
<dbReference type="EMBL" id="PGFS01000001">
    <property type="protein sequence ID" value="MDH4573146.1"/>
    <property type="molecule type" value="Genomic_DNA"/>
</dbReference>
<dbReference type="PANTHER" id="PTHR10192:SF5">
    <property type="entry name" value="GEPHYRIN"/>
    <property type="match status" value="1"/>
</dbReference>
<keyword evidence="6" id="KW-0479">Metal-binding</keyword>
<dbReference type="SMART" id="SM00852">
    <property type="entry name" value="MoCF_biosynth"/>
    <property type="match status" value="1"/>
</dbReference>
<evidence type="ECO:0000313" key="9">
    <source>
        <dbReference type="Proteomes" id="UP001162135"/>
    </source>
</evidence>
<sequence>MAERNQSGLQSVERALEALLEGVTRLESERIDCSDADGRVLVGNVLAAIDVPPADNSAMDGFALASADSGRQLPISQRIPAGQPAQPLAPGTCARIFTGSEIPAGADCVAIQENVERVGDTAIVPVTQVGQNVRRRGLDVTMGQPLLGAGTRLGAAALGLLAGQGYSTVDVVRRPRVALLLTGDEIVEPGQSLARGQIYNSNGPMLATLIRRFGGELVSQVQVADDFGATLARLEEAASVADVIVTTGGVSVGEEDHVKPALERLGTLSLWRLAMRPGKPLALGTIGSTRLVGLPGNPVSSYVGAWLYLRPLLGRLQGCSDQESLPVISAEAQFETRAQGRRHYMRANLEFHGERILATPYPEQSSAVLTSCAETNAFAVIPADSHIRPGDRVDCLWLPG</sequence>
<dbReference type="InterPro" id="IPR036688">
    <property type="entry name" value="MoeA_C_domain_IV_sf"/>
</dbReference>
<dbReference type="Gene3D" id="3.90.105.10">
    <property type="entry name" value="Molybdopterin biosynthesis moea protein, domain 2"/>
    <property type="match status" value="1"/>
</dbReference>
<evidence type="ECO:0000259" key="7">
    <source>
        <dbReference type="SMART" id="SM00852"/>
    </source>
</evidence>
<feature type="domain" description="MoaB/Mog" evidence="7">
    <location>
        <begin position="178"/>
        <end position="315"/>
    </location>
</feature>
<keyword evidence="9" id="KW-1185">Reference proteome</keyword>
<keyword evidence="6" id="KW-0460">Magnesium</keyword>
<dbReference type="PROSITE" id="PS01079">
    <property type="entry name" value="MOCF_BIOSYNTHESIS_2"/>
    <property type="match status" value="1"/>
</dbReference>
<dbReference type="Proteomes" id="UP001162135">
    <property type="component" value="Unassembled WGS sequence"/>
</dbReference>
<dbReference type="Pfam" id="PF03453">
    <property type="entry name" value="MoeA_N"/>
    <property type="match status" value="1"/>
</dbReference>
<comment type="pathway">
    <text evidence="2 6">Cofactor biosynthesis; molybdopterin biosynthesis.</text>
</comment>
<gene>
    <name evidence="8" type="ORF">CUR86_12290</name>
</gene>
<evidence type="ECO:0000256" key="3">
    <source>
        <dbReference type="ARBA" id="ARBA00010763"/>
    </source>
</evidence>
<dbReference type="Gene3D" id="3.40.980.10">
    <property type="entry name" value="MoaB/Mog-like domain"/>
    <property type="match status" value="1"/>
</dbReference>
<keyword evidence="4 6" id="KW-0501">Molybdenum cofactor biosynthesis</keyword>
<evidence type="ECO:0000256" key="1">
    <source>
        <dbReference type="ARBA" id="ARBA00002901"/>
    </source>
</evidence>
<dbReference type="Pfam" id="PF00994">
    <property type="entry name" value="MoCF_biosynth"/>
    <property type="match status" value="1"/>
</dbReference>
<evidence type="ECO:0000256" key="2">
    <source>
        <dbReference type="ARBA" id="ARBA00005046"/>
    </source>
</evidence>
<keyword evidence="6" id="KW-0808">Transferase</keyword>
<comment type="caution">
    <text evidence="8">The sequence shown here is derived from an EMBL/GenBank/DDBJ whole genome shotgun (WGS) entry which is preliminary data.</text>
</comment>
<comment type="cofactor">
    <cofactor evidence="6">
        <name>Mg(2+)</name>
        <dbReference type="ChEBI" id="CHEBI:18420"/>
    </cofactor>
</comment>
<reference evidence="8" key="2">
    <citation type="submission" date="2017-11" db="EMBL/GenBank/DDBJ databases">
        <authorList>
            <person name="Das S.K."/>
        </authorList>
    </citation>
    <scope>NUCLEOTIDE SEQUENCE</scope>
    <source>
        <strain evidence="8">S4-41</strain>
    </source>
</reference>
<dbReference type="InterPro" id="IPR005110">
    <property type="entry name" value="MoeA_linker/N"/>
</dbReference>
<evidence type="ECO:0000256" key="5">
    <source>
        <dbReference type="ARBA" id="ARBA00047317"/>
    </source>
</evidence>
<dbReference type="CDD" id="cd00887">
    <property type="entry name" value="MoeA"/>
    <property type="match status" value="1"/>
</dbReference>
<dbReference type="PANTHER" id="PTHR10192">
    <property type="entry name" value="MOLYBDOPTERIN BIOSYNTHESIS PROTEIN"/>
    <property type="match status" value="1"/>
</dbReference>
<evidence type="ECO:0000256" key="6">
    <source>
        <dbReference type="RuleBase" id="RU365090"/>
    </source>
</evidence>
<dbReference type="Gene3D" id="2.170.190.11">
    <property type="entry name" value="Molybdopterin biosynthesis moea protein, domain 3"/>
    <property type="match status" value="1"/>
</dbReference>
<name>A0ABT6I657_9GAMM</name>
<protein>
    <recommendedName>
        <fullName evidence="6">Molybdopterin molybdenumtransferase</fullName>
        <ecNumber evidence="6">2.10.1.1</ecNumber>
    </recommendedName>
</protein>
<dbReference type="RefSeq" id="WP_110716407.1">
    <property type="nucleotide sequence ID" value="NZ_PGFS01000001.1"/>
</dbReference>
<evidence type="ECO:0000256" key="4">
    <source>
        <dbReference type="ARBA" id="ARBA00023150"/>
    </source>
</evidence>
<dbReference type="InterPro" id="IPR008284">
    <property type="entry name" value="MoCF_biosynth_CS"/>
</dbReference>
<dbReference type="SUPFAM" id="SSF63882">
    <property type="entry name" value="MoeA N-terminal region -like"/>
    <property type="match status" value="1"/>
</dbReference>
<comment type="similarity">
    <text evidence="3 6">Belongs to the MoeA family.</text>
</comment>
<comment type="catalytic activity">
    <reaction evidence="5">
        <text>adenylyl-molybdopterin + molybdate = Mo-molybdopterin + AMP + H(+)</text>
        <dbReference type="Rhea" id="RHEA:35047"/>
        <dbReference type="ChEBI" id="CHEBI:15378"/>
        <dbReference type="ChEBI" id="CHEBI:36264"/>
        <dbReference type="ChEBI" id="CHEBI:62727"/>
        <dbReference type="ChEBI" id="CHEBI:71302"/>
        <dbReference type="ChEBI" id="CHEBI:456215"/>
        <dbReference type="EC" id="2.10.1.1"/>
    </reaction>
</comment>
<reference evidence="8" key="1">
    <citation type="journal article" date="2015" name="Antonie Van Leeuwenhoek">
        <title>Comparative 16S rRNA signatures and multilocus sequence analysis for the genus Salinicola and description of Salinicola acroporae sp. nov., isolated from coral Acropora digitifera.</title>
        <authorList>
            <person name="Lepcha R.T."/>
            <person name="Poddar A."/>
            <person name="Schumann P."/>
            <person name="Das S.K."/>
        </authorList>
    </citation>
    <scope>NUCLEOTIDE SEQUENCE</scope>
    <source>
        <strain evidence="8">S4-41</strain>
    </source>
</reference>
<dbReference type="InterPro" id="IPR038987">
    <property type="entry name" value="MoeA-like"/>
</dbReference>
<accession>A0ABT6I657</accession>
<proteinExistence type="inferred from homology"/>
<dbReference type="Gene3D" id="2.40.340.10">
    <property type="entry name" value="MoeA, C-terminal, domain IV"/>
    <property type="match status" value="1"/>
</dbReference>
<dbReference type="SUPFAM" id="SSF63867">
    <property type="entry name" value="MoeA C-terminal domain-like"/>
    <property type="match status" value="1"/>
</dbReference>
<evidence type="ECO:0000313" key="8">
    <source>
        <dbReference type="EMBL" id="MDH4573146.1"/>
    </source>
</evidence>
<dbReference type="EC" id="2.10.1.1" evidence="6"/>
<dbReference type="NCBIfam" id="NF045515">
    <property type="entry name" value="Glp_gephyrin"/>
    <property type="match status" value="1"/>
</dbReference>
<organism evidence="8 9">
    <name type="scientific">Salinicola acroporae</name>
    <dbReference type="NCBI Taxonomy" id="1541440"/>
    <lineage>
        <taxon>Bacteria</taxon>
        <taxon>Pseudomonadati</taxon>
        <taxon>Pseudomonadota</taxon>
        <taxon>Gammaproteobacteria</taxon>
        <taxon>Oceanospirillales</taxon>
        <taxon>Halomonadaceae</taxon>
        <taxon>Salinicola</taxon>
    </lineage>
</organism>